<evidence type="ECO:0000256" key="7">
    <source>
        <dbReference type="PIRSR" id="PIRSR006487-1"/>
    </source>
</evidence>
<keyword evidence="3" id="KW-0032">Aminotransferase</keyword>
<dbReference type="SUPFAM" id="SSF103025">
    <property type="entry name" value="Folate-binding domain"/>
    <property type="match status" value="1"/>
</dbReference>
<dbReference type="RefSeq" id="WP_139939788.1">
    <property type="nucleotide sequence ID" value="NZ_JBHSYP010000003.1"/>
</dbReference>
<name>A0A501PP95_9PROT</name>
<evidence type="ECO:0000313" key="10">
    <source>
        <dbReference type="EMBL" id="TPD61927.1"/>
    </source>
</evidence>
<feature type="domain" description="GCVT N-terminal" evidence="8">
    <location>
        <begin position="14"/>
        <end position="261"/>
    </location>
</feature>
<dbReference type="EMBL" id="VFIY01000005">
    <property type="protein sequence ID" value="TPD61927.1"/>
    <property type="molecule type" value="Genomic_DNA"/>
</dbReference>
<dbReference type="GO" id="GO:0008168">
    <property type="term" value="F:methyltransferase activity"/>
    <property type="evidence" value="ECO:0007669"/>
    <property type="project" value="UniProtKB-KW"/>
</dbReference>
<dbReference type="AlphaFoldDB" id="A0A501PP95"/>
<dbReference type="Pfam" id="PF08669">
    <property type="entry name" value="GCV_T_C"/>
    <property type="match status" value="1"/>
</dbReference>
<dbReference type="SUPFAM" id="SSF101790">
    <property type="entry name" value="Aminomethyltransferase beta-barrel domain"/>
    <property type="match status" value="1"/>
</dbReference>
<reference evidence="11" key="1">
    <citation type="submission" date="2019-06" db="EMBL/GenBank/DDBJ databases">
        <title>The complete genome of Emcibacter congregatus ZYLT.</title>
        <authorList>
            <person name="Zhao Z."/>
        </authorList>
    </citation>
    <scope>NUCLEOTIDE SEQUENCE [LARGE SCALE GENOMIC DNA]</scope>
    <source>
        <strain evidence="11">MCCC 1A06723</strain>
    </source>
</reference>
<evidence type="ECO:0000256" key="2">
    <source>
        <dbReference type="ARBA" id="ARBA00012616"/>
    </source>
</evidence>
<dbReference type="InterPro" id="IPR029043">
    <property type="entry name" value="GcvT/YgfZ_C"/>
</dbReference>
<protein>
    <recommendedName>
        <fullName evidence="2">aminomethyltransferase</fullName>
        <ecNumber evidence="2">2.1.2.10</ecNumber>
    </recommendedName>
    <alternativeName>
        <fullName evidence="5">Glycine cleavage system T protein</fullName>
    </alternativeName>
</protein>
<sequence length="372" mass="40692">MSADLSDLKKTPLFNLHEELGGKMVPFAGYAMPVQYPLGVMKEHLHCRAEAGLFDVSHMGQVVISGEDADYLLEKLVPGNIVDLKPGRIRYTQFTNDMGGILDDLMVTKRENDLFLVVNAACKAQDVAHLLHHLPMDLELVELSDRALIALQGPKAAAVLARFVPAVSEMPFMSYLEDEIDGVPCYISRCGYTGEDGFEISLPEAEAERLSRLLLAEDEVEAIGLGARDSLRLESGLCLYGHDIDETTTPVEGNLLWSIGKRRREQGGYPGDVIVRTQLADGPTRLRVGIQPEGRAPAREGTEILDRNDDVIGTVTSGGFGPTLGGPLAMGYVATEFSKTGTEIFLSVRGKKLPARVAEMPFVEQRYYRAAK</sequence>
<dbReference type="Gene3D" id="3.30.1360.120">
    <property type="entry name" value="Probable tRNA modification gtpase trme, domain 1"/>
    <property type="match status" value="1"/>
</dbReference>
<evidence type="ECO:0000256" key="5">
    <source>
        <dbReference type="ARBA" id="ARBA00031395"/>
    </source>
</evidence>
<dbReference type="InterPro" id="IPR013977">
    <property type="entry name" value="GcvT_C"/>
</dbReference>
<keyword evidence="10" id="KW-0489">Methyltransferase</keyword>
<dbReference type="Gene3D" id="4.10.1250.10">
    <property type="entry name" value="Aminomethyltransferase fragment"/>
    <property type="match status" value="1"/>
</dbReference>
<gene>
    <name evidence="10" type="primary">gcvT</name>
    <name evidence="10" type="ORF">FIV46_06905</name>
</gene>
<feature type="binding site" evidence="7">
    <location>
        <position position="199"/>
    </location>
    <ligand>
        <name>substrate</name>
    </ligand>
</feature>
<evidence type="ECO:0000259" key="8">
    <source>
        <dbReference type="Pfam" id="PF01571"/>
    </source>
</evidence>
<dbReference type="NCBIfam" id="TIGR00528">
    <property type="entry name" value="gcvT"/>
    <property type="match status" value="1"/>
</dbReference>
<comment type="catalytic activity">
    <reaction evidence="6">
        <text>N(6)-[(R)-S(8)-aminomethyldihydrolipoyl]-L-lysyl-[protein] + (6S)-5,6,7,8-tetrahydrofolate = N(6)-[(R)-dihydrolipoyl]-L-lysyl-[protein] + (6R)-5,10-methylene-5,6,7,8-tetrahydrofolate + NH4(+)</text>
        <dbReference type="Rhea" id="RHEA:16945"/>
        <dbReference type="Rhea" id="RHEA-COMP:10475"/>
        <dbReference type="Rhea" id="RHEA-COMP:10492"/>
        <dbReference type="ChEBI" id="CHEBI:15636"/>
        <dbReference type="ChEBI" id="CHEBI:28938"/>
        <dbReference type="ChEBI" id="CHEBI:57453"/>
        <dbReference type="ChEBI" id="CHEBI:83100"/>
        <dbReference type="ChEBI" id="CHEBI:83143"/>
        <dbReference type="EC" id="2.1.2.10"/>
    </reaction>
</comment>
<dbReference type="GO" id="GO:0032259">
    <property type="term" value="P:methylation"/>
    <property type="evidence" value="ECO:0007669"/>
    <property type="project" value="UniProtKB-KW"/>
</dbReference>
<evidence type="ECO:0000256" key="1">
    <source>
        <dbReference type="ARBA" id="ARBA00008609"/>
    </source>
</evidence>
<comment type="caution">
    <text evidence="10">The sequence shown here is derived from an EMBL/GenBank/DDBJ whole genome shotgun (WGS) entry which is preliminary data.</text>
</comment>
<dbReference type="InterPro" id="IPR006223">
    <property type="entry name" value="GcvT"/>
</dbReference>
<dbReference type="InterPro" id="IPR027266">
    <property type="entry name" value="TrmE/GcvT-like"/>
</dbReference>
<dbReference type="GO" id="GO:0004047">
    <property type="term" value="F:aminomethyltransferase activity"/>
    <property type="evidence" value="ECO:0007669"/>
    <property type="project" value="UniProtKB-EC"/>
</dbReference>
<comment type="similarity">
    <text evidence="1">Belongs to the GcvT family.</text>
</comment>
<keyword evidence="11" id="KW-1185">Reference proteome</keyword>
<dbReference type="Gene3D" id="3.30.70.1400">
    <property type="entry name" value="Aminomethyltransferase beta-barrel domains"/>
    <property type="match status" value="1"/>
</dbReference>
<evidence type="ECO:0000256" key="6">
    <source>
        <dbReference type="ARBA" id="ARBA00047665"/>
    </source>
</evidence>
<dbReference type="InterPro" id="IPR006222">
    <property type="entry name" value="GCVT_N"/>
</dbReference>
<dbReference type="NCBIfam" id="NF001567">
    <property type="entry name" value="PRK00389.1"/>
    <property type="match status" value="1"/>
</dbReference>
<keyword evidence="4 10" id="KW-0808">Transferase</keyword>
<evidence type="ECO:0000259" key="9">
    <source>
        <dbReference type="Pfam" id="PF08669"/>
    </source>
</evidence>
<dbReference type="FunFam" id="3.30.70.1400:FF:000001">
    <property type="entry name" value="Aminomethyltransferase"/>
    <property type="match status" value="1"/>
</dbReference>
<dbReference type="Proteomes" id="UP000319148">
    <property type="component" value="Unassembled WGS sequence"/>
</dbReference>
<dbReference type="InterPro" id="IPR028896">
    <property type="entry name" value="GcvT/YgfZ/DmdA"/>
</dbReference>
<dbReference type="GO" id="GO:0005960">
    <property type="term" value="C:glycine cleavage complex"/>
    <property type="evidence" value="ECO:0007669"/>
    <property type="project" value="InterPro"/>
</dbReference>
<dbReference type="PIRSF" id="PIRSF006487">
    <property type="entry name" value="GcvT"/>
    <property type="match status" value="1"/>
</dbReference>
<evidence type="ECO:0000256" key="4">
    <source>
        <dbReference type="ARBA" id="ARBA00022679"/>
    </source>
</evidence>
<dbReference type="EC" id="2.1.2.10" evidence="2"/>
<proteinExistence type="inferred from homology"/>
<accession>A0A501PP95</accession>
<dbReference type="GO" id="GO:0008483">
    <property type="term" value="F:transaminase activity"/>
    <property type="evidence" value="ECO:0007669"/>
    <property type="project" value="UniProtKB-KW"/>
</dbReference>
<dbReference type="Gene3D" id="2.40.30.110">
    <property type="entry name" value="Aminomethyltransferase beta-barrel domains"/>
    <property type="match status" value="1"/>
</dbReference>
<feature type="domain" description="Aminomethyltransferase C-terminal" evidence="9">
    <location>
        <begin position="287"/>
        <end position="363"/>
    </location>
</feature>
<organism evidence="10 11">
    <name type="scientific">Emcibacter nanhaiensis</name>
    <dbReference type="NCBI Taxonomy" id="1505037"/>
    <lineage>
        <taxon>Bacteria</taxon>
        <taxon>Pseudomonadati</taxon>
        <taxon>Pseudomonadota</taxon>
        <taxon>Alphaproteobacteria</taxon>
        <taxon>Emcibacterales</taxon>
        <taxon>Emcibacteraceae</taxon>
        <taxon>Emcibacter</taxon>
    </lineage>
</organism>
<dbReference type="PANTHER" id="PTHR43757">
    <property type="entry name" value="AMINOMETHYLTRANSFERASE"/>
    <property type="match status" value="1"/>
</dbReference>
<evidence type="ECO:0000313" key="11">
    <source>
        <dbReference type="Proteomes" id="UP000319148"/>
    </source>
</evidence>
<dbReference type="NCBIfam" id="NF010093">
    <property type="entry name" value="PRK13579.1"/>
    <property type="match status" value="1"/>
</dbReference>
<dbReference type="OrthoDB" id="9774591at2"/>
<dbReference type="Pfam" id="PF01571">
    <property type="entry name" value="GCV_T"/>
    <property type="match status" value="1"/>
</dbReference>
<evidence type="ECO:0000256" key="3">
    <source>
        <dbReference type="ARBA" id="ARBA00022576"/>
    </source>
</evidence>
<dbReference type="GO" id="GO:0006546">
    <property type="term" value="P:glycine catabolic process"/>
    <property type="evidence" value="ECO:0007669"/>
    <property type="project" value="InterPro"/>
</dbReference>
<dbReference type="PANTHER" id="PTHR43757:SF2">
    <property type="entry name" value="AMINOMETHYLTRANSFERASE, MITOCHONDRIAL"/>
    <property type="match status" value="1"/>
</dbReference>